<comment type="caution">
    <text evidence="5">The sequence shown here is derived from an EMBL/GenBank/DDBJ whole genome shotgun (WGS) entry which is preliminary data.</text>
</comment>
<keyword evidence="3" id="KW-0472">Membrane</keyword>
<proteinExistence type="inferred from homology"/>
<dbReference type="AlphaFoldDB" id="A0A699H0Z0"/>
<accession>A0A699H0Z0</accession>
<sequence length="247" mass="27634">MTQNPSLITLYGDAKLINAFGMFPASNGSFGVMGRKKFSLLSFVEFEEHVGGFMSVKVMKNMSSVNLVVNASGTVKMHTWIDYEAGSKRLEVRMNSFGENRPVDPVLFVQLDLWKIWPKSERVFAGLSSWNRNSSQGCEVDSWRFKASIAPDWMHSQPLNPMVLNQGHEVKVVVPKESDCVLKILVALILGIGCGALGTFVGMFMCTVLSNRKRRPIVPEEFAVKSLQEYEHKKLKIVLDEASANEK</sequence>
<dbReference type="GO" id="GO:0030246">
    <property type="term" value="F:carbohydrate binding"/>
    <property type="evidence" value="ECO:0007669"/>
    <property type="project" value="UniProtKB-KW"/>
</dbReference>
<evidence type="ECO:0000256" key="3">
    <source>
        <dbReference type="SAM" id="Phobius"/>
    </source>
</evidence>
<dbReference type="SUPFAM" id="SSF49899">
    <property type="entry name" value="Concanavalin A-like lectins/glucanases"/>
    <property type="match status" value="1"/>
</dbReference>
<evidence type="ECO:0000259" key="4">
    <source>
        <dbReference type="Pfam" id="PF00139"/>
    </source>
</evidence>
<keyword evidence="5" id="KW-0418">Kinase</keyword>
<dbReference type="GO" id="GO:0016301">
    <property type="term" value="F:kinase activity"/>
    <property type="evidence" value="ECO:0007669"/>
    <property type="project" value="UniProtKB-KW"/>
</dbReference>
<evidence type="ECO:0000256" key="2">
    <source>
        <dbReference type="ARBA" id="ARBA00022734"/>
    </source>
</evidence>
<keyword evidence="3" id="KW-1133">Transmembrane helix</keyword>
<evidence type="ECO:0000256" key="1">
    <source>
        <dbReference type="ARBA" id="ARBA00007606"/>
    </source>
</evidence>
<dbReference type="Gene3D" id="2.60.120.200">
    <property type="match status" value="1"/>
</dbReference>
<name>A0A699H0Z0_TANCI</name>
<keyword evidence="3" id="KW-0812">Transmembrane</keyword>
<keyword evidence="5" id="KW-0675">Receptor</keyword>
<protein>
    <submittedName>
        <fullName evidence="5">L-type lectin-domain containing receptor kinase VIII.2-like</fullName>
    </submittedName>
</protein>
<reference evidence="5" key="1">
    <citation type="journal article" date="2019" name="Sci. Rep.">
        <title>Draft genome of Tanacetum cinerariifolium, the natural source of mosquito coil.</title>
        <authorList>
            <person name="Yamashiro T."/>
            <person name="Shiraishi A."/>
            <person name="Satake H."/>
            <person name="Nakayama K."/>
        </authorList>
    </citation>
    <scope>NUCLEOTIDE SEQUENCE</scope>
</reference>
<dbReference type="InterPro" id="IPR050258">
    <property type="entry name" value="Leguminous_Lectin"/>
</dbReference>
<keyword evidence="5" id="KW-0808">Transferase</keyword>
<keyword evidence="2 5" id="KW-0430">Lectin</keyword>
<organism evidence="5">
    <name type="scientific">Tanacetum cinerariifolium</name>
    <name type="common">Dalmatian daisy</name>
    <name type="synonym">Chrysanthemum cinerariifolium</name>
    <dbReference type="NCBI Taxonomy" id="118510"/>
    <lineage>
        <taxon>Eukaryota</taxon>
        <taxon>Viridiplantae</taxon>
        <taxon>Streptophyta</taxon>
        <taxon>Embryophyta</taxon>
        <taxon>Tracheophyta</taxon>
        <taxon>Spermatophyta</taxon>
        <taxon>Magnoliopsida</taxon>
        <taxon>eudicotyledons</taxon>
        <taxon>Gunneridae</taxon>
        <taxon>Pentapetalae</taxon>
        <taxon>asterids</taxon>
        <taxon>campanulids</taxon>
        <taxon>Asterales</taxon>
        <taxon>Asteraceae</taxon>
        <taxon>Asteroideae</taxon>
        <taxon>Anthemideae</taxon>
        <taxon>Anthemidinae</taxon>
        <taxon>Tanacetum</taxon>
    </lineage>
</organism>
<comment type="similarity">
    <text evidence="1">Belongs to the leguminous lectin family.</text>
</comment>
<feature type="domain" description="Legume lectin" evidence="4">
    <location>
        <begin position="55"/>
        <end position="158"/>
    </location>
</feature>
<evidence type="ECO:0000313" key="5">
    <source>
        <dbReference type="EMBL" id="GEX05770.1"/>
    </source>
</evidence>
<gene>
    <name evidence="5" type="ORF">Tci_277745</name>
</gene>
<feature type="transmembrane region" description="Helical" evidence="3">
    <location>
        <begin position="184"/>
        <end position="209"/>
    </location>
</feature>
<dbReference type="EMBL" id="BKCJ010087253">
    <property type="protein sequence ID" value="GEX05770.1"/>
    <property type="molecule type" value="Genomic_DNA"/>
</dbReference>
<dbReference type="PANTHER" id="PTHR32401">
    <property type="entry name" value="CONCANAVALIN A-LIKE LECTIN FAMILY PROTEIN"/>
    <property type="match status" value="1"/>
</dbReference>
<dbReference type="PANTHER" id="PTHR32401:SF16">
    <property type="entry name" value="CONCANAVALIN A-LIKE LECTIN FAMILY PROTEIN"/>
    <property type="match status" value="1"/>
</dbReference>
<dbReference type="Pfam" id="PF00139">
    <property type="entry name" value="Lectin_legB"/>
    <property type="match status" value="1"/>
</dbReference>
<dbReference type="InterPro" id="IPR013320">
    <property type="entry name" value="ConA-like_dom_sf"/>
</dbReference>
<dbReference type="InterPro" id="IPR001220">
    <property type="entry name" value="Legume_lectin_dom"/>
</dbReference>